<keyword evidence="2" id="KW-1185">Reference proteome</keyword>
<reference evidence="1 2" key="1">
    <citation type="journal article" date="2019" name="Nat. Ecol. Evol.">
        <title>Megaphylogeny resolves global patterns of mushroom evolution.</title>
        <authorList>
            <person name="Varga T."/>
            <person name="Krizsan K."/>
            <person name="Foldi C."/>
            <person name="Dima B."/>
            <person name="Sanchez-Garcia M."/>
            <person name="Sanchez-Ramirez S."/>
            <person name="Szollosi G.J."/>
            <person name="Szarkandi J.G."/>
            <person name="Papp V."/>
            <person name="Albert L."/>
            <person name="Andreopoulos W."/>
            <person name="Angelini C."/>
            <person name="Antonin V."/>
            <person name="Barry K.W."/>
            <person name="Bougher N.L."/>
            <person name="Buchanan P."/>
            <person name="Buyck B."/>
            <person name="Bense V."/>
            <person name="Catcheside P."/>
            <person name="Chovatia M."/>
            <person name="Cooper J."/>
            <person name="Damon W."/>
            <person name="Desjardin D."/>
            <person name="Finy P."/>
            <person name="Geml J."/>
            <person name="Haridas S."/>
            <person name="Hughes K."/>
            <person name="Justo A."/>
            <person name="Karasinski D."/>
            <person name="Kautmanova I."/>
            <person name="Kiss B."/>
            <person name="Kocsube S."/>
            <person name="Kotiranta H."/>
            <person name="LaButti K.M."/>
            <person name="Lechner B.E."/>
            <person name="Liimatainen K."/>
            <person name="Lipzen A."/>
            <person name="Lukacs Z."/>
            <person name="Mihaltcheva S."/>
            <person name="Morgado L.N."/>
            <person name="Niskanen T."/>
            <person name="Noordeloos M.E."/>
            <person name="Ohm R.A."/>
            <person name="Ortiz-Santana B."/>
            <person name="Ovrebo C."/>
            <person name="Racz N."/>
            <person name="Riley R."/>
            <person name="Savchenko A."/>
            <person name="Shiryaev A."/>
            <person name="Soop K."/>
            <person name="Spirin V."/>
            <person name="Szebenyi C."/>
            <person name="Tomsovsky M."/>
            <person name="Tulloss R.E."/>
            <person name="Uehling J."/>
            <person name="Grigoriev I.V."/>
            <person name="Vagvolgyi C."/>
            <person name="Papp T."/>
            <person name="Martin F.M."/>
            <person name="Miettinen O."/>
            <person name="Hibbett D.S."/>
            <person name="Nagy L.G."/>
        </authorList>
    </citation>
    <scope>NUCLEOTIDE SEQUENCE [LARGE SCALE GENOMIC DNA]</scope>
    <source>
        <strain evidence="1 2">NL-1719</strain>
    </source>
</reference>
<proteinExistence type="predicted"/>
<keyword evidence="1" id="KW-0031">Aminopeptidase</keyword>
<protein>
    <submittedName>
        <fullName evidence="1">Leucyl aminopeptidase</fullName>
    </submittedName>
</protein>
<sequence>MTSASPDQFRLPTNVKPLHYDVTIRTDLEKLVFDGFVKINLKIKEETSKIVLNSAGLELGRASIYSEALSLDQVQTSQSYEPVQQRLTLEFPTKLPAGTNAELRLGFSSTLSGSMNGYYKSAWEQDGKTKYYALTQFEATSARKAFPCWDEPQLKATYSLSLISRAATVNLSNMPAVSETVIEHAPPATGLQELNQLFSGLPSGEWKVTNFEKTPLMSSYIVAYANGPFKHIEDHAHLPLSNKTIPLRIYATEDLIHQARFALDIKVKLLPLYEKVFDVPYPLPKLDSLVANDFDGGAMENWGLIMGRTNSFLLDLKKSDLPAKKRVAAVQCHELAHMWFGNITTMEWWNYLYLNEGFATLMGEVIIAGKVFPEWRVGSEFIATHFSRALNLDAKPSSHPIEVECPDANRIDQIFDFLSYSKAASVLRMLSYYVGEHKFLKGVSLYLKKKLYANSVTTDLWEGISESTGADIVNFMDNWVSKIGFPVLTVTESGDGIHVRQDRFLETGHAEAKDNETIWNLPLIILSTGSDGKATIDRGAVLSEREKTFAIDTTKPFKLNAGTHGVYRVLYTPTRLKKIAEEAAKEHSIFTLDDRLGLVHDSFALSKAGLATLSSSLTLIDTLKNEKEYLVWAGIADSLSGLVSTWWEDQEVVDKINAFSRSLFVPLVERLGYEYPDHESLEITQLRTCAIIQAADAGDEGVIKELTSRFAEYLKTGDDSRIPPDLERVIFQTAVKKGGRAEYDAVVKVHEYPKTPSARNSAIYAMGFVQTPELMNETLGFISKARNQDISFFFQGLSANHTTRRQVFTYFMDQFDVLEKRFEGNGSFRFIVDLALGPLSAQKDLEQLDAFFKASALRGSMFSCTDTWTRLQDRNTARYDMSLAQAKDGIRATVAYIARSTEDAKGWLLDWEKRAA</sequence>
<gene>
    <name evidence="1" type="ORF">BDN72DRAFT_763154</name>
</gene>
<dbReference type="Proteomes" id="UP000308600">
    <property type="component" value="Unassembled WGS sequence"/>
</dbReference>
<organism evidence="1 2">
    <name type="scientific">Pluteus cervinus</name>
    <dbReference type="NCBI Taxonomy" id="181527"/>
    <lineage>
        <taxon>Eukaryota</taxon>
        <taxon>Fungi</taxon>
        <taxon>Dikarya</taxon>
        <taxon>Basidiomycota</taxon>
        <taxon>Agaricomycotina</taxon>
        <taxon>Agaricomycetes</taxon>
        <taxon>Agaricomycetidae</taxon>
        <taxon>Agaricales</taxon>
        <taxon>Pluteineae</taxon>
        <taxon>Pluteaceae</taxon>
        <taxon>Pluteus</taxon>
    </lineage>
</organism>
<evidence type="ECO:0000313" key="2">
    <source>
        <dbReference type="Proteomes" id="UP000308600"/>
    </source>
</evidence>
<accession>A0ACD3B4E1</accession>
<evidence type="ECO:0000313" key="1">
    <source>
        <dbReference type="EMBL" id="TFK72514.1"/>
    </source>
</evidence>
<keyword evidence="1" id="KW-0645">Protease</keyword>
<name>A0ACD3B4E1_9AGAR</name>
<dbReference type="EMBL" id="ML208284">
    <property type="protein sequence ID" value="TFK72514.1"/>
    <property type="molecule type" value="Genomic_DNA"/>
</dbReference>
<keyword evidence="1" id="KW-0378">Hydrolase</keyword>